<dbReference type="EMBL" id="LIUF01000003">
    <property type="protein sequence ID" value="KOX93196.1"/>
    <property type="molecule type" value="Genomic_DNA"/>
</dbReference>
<dbReference type="Pfam" id="PF26481">
    <property type="entry name" value="DUF8154"/>
    <property type="match status" value="1"/>
</dbReference>
<dbReference type="InterPro" id="IPR058467">
    <property type="entry name" value="DUF8154"/>
</dbReference>
<accession>A0A0N0BP35</accession>
<gene>
    <name evidence="2" type="ORF">AMS69_12225</name>
</gene>
<dbReference type="Proteomes" id="UP000037729">
    <property type="component" value="Unassembled WGS sequence"/>
</dbReference>
<proteinExistence type="predicted"/>
<feature type="domain" description="DUF8154" evidence="1">
    <location>
        <begin position="1"/>
        <end position="161"/>
    </location>
</feature>
<dbReference type="PATRIC" id="fig|1705562.3.peg.642"/>
<organism evidence="2 3">
    <name type="scientific">Haloarcula rubripromontorii</name>
    <dbReference type="NCBI Taxonomy" id="1705562"/>
    <lineage>
        <taxon>Archaea</taxon>
        <taxon>Methanobacteriati</taxon>
        <taxon>Methanobacteriota</taxon>
        <taxon>Stenosarchaea group</taxon>
        <taxon>Halobacteria</taxon>
        <taxon>Halobacteriales</taxon>
        <taxon>Haloarculaceae</taxon>
        <taxon>Haloarcula</taxon>
    </lineage>
</organism>
<evidence type="ECO:0000313" key="2">
    <source>
        <dbReference type="EMBL" id="KOX93196.1"/>
    </source>
</evidence>
<dbReference type="AlphaFoldDB" id="A0A0N0BP35"/>
<dbReference type="Gene3D" id="1.20.120.330">
    <property type="entry name" value="Nucleotidyltransferases domain 2"/>
    <property type="match status" value="1"/>
</dbReference>
<name>A0A0N0BP35_9EURY</name>
<dbReference type="RefSeq" id="WP_053968325.1">
    <property type="nucleotide sequence ID" value="NZ_LIUF01000003.1"/>
</dbReference>
<evidence type="ECO:0000313" key="3">
    <source>
        <dbReference type="Proteomes" id="UP000037729"/>
    </source>
</evidence>
<sequence>MENESVLNALDAAERSFEQTPQNVEDGLDVDEAELVQLRRACRLLAAASRLLDDGYYTVVIESSFVAIERTIQFRLIHDGAMDASEVISSHRRLYQRGAEIGLYDDAFGERLAELWNQNRTKTDYRLGIATESQAKAMHELATDVHQDLVNASQVRHECLC</sequence>
<dbReference type="OrthoDB" id="237859at2157"/>
<protein>
    <recommendedName>
        <fullName evidence="1">DUF8154 domain-containing protein</fullName>
    </recommendedName>
</protein>
<reference evidence="2 3" key="1">
    <citation type="submission" date="2015-08" db="EMBL/GenBank/DDBJ databases">
        <title>Genomes of Isolates from Cabo Rojo, PR.</title>
        <authorList>
            <person name="Sanchez-Nieves R.L."/>
            <person name="Montalvo-Rodriguez R."/>
        </authorList>
    </citation>
    <scope>NUCLEOTIDE SEQUENCE [LARGE SCALE GENOMIC DNA]</scope>
    <source>
        <strain evidence="2 3">SL3</strain>
    </source>
</reference>
<keyword evidence="3" id="KW-1185">Reference proteome</keyword>
<evidence type="ECO:0000259" key="1">
    <source>
        <dbReference type="Pfam" id="PF26481"/>
    </source>
</evidence>
<comment type="caution">
    <text evidence="2">The sequence shown here is derived from an EMBL/GenBank/DDBJ whole genome shotgun (WGS) entry which is preliminary data.</text>
</comment>